<dbReference type="EMBL" id="MFYX01000108">
    <property type="protein sequence ID" value="OGK02418.1"/>
    <property type="molecule type" value="Genomic_DNA"/>
</dbReference>
<dbReference type="Gene3D" id="3.40.50.1820">
    <property type="entry name" value="alpha/beta hydrolase"/>
    <property type="match status" value="1"/>
</dbReference>
<dbReference type="Proteomes" id="UP000179243">
    <property type="component" value="Unassembled WGS sequence"/>
</dbReference>
<evidence type="ECO:0000313" key="3">
    <source>
        <dbReference type="Proteomes" id="UP000179243"/>
    </source>
</evidence>
<comment type="caution">
    <text evidence="2">The sequence shown here is derived from an EMBL/GenBank/DDBJ whole genome shotgun (WGS) entry which is preliminary data.</text>
</comment>
<organism evidence="2 3">
    <name type="scientific">Candidatus Raymondbacteria bacterium RIFOXYD12_FULL_49_13</name>
    <dbReference type="NCBI Taxonomy" id="1817890"/>
    <lineage>
        <taxon>Bacteria</taxon>
        <taxon>Raymondiibacteriota</taxon>
    </lineage>
</organism>
<dbReference type="InterPro" id="IPR029058">
    <property type="entry name" value="AB_hydrolase_fold"/>
</dbReference>
<dbReference type="SUPFAM" id="SSF53474">
    <property type="entry name" value="alpha/beta-Hydrolases"/>
    <property type="match status" value="1"/>
</dbReference>
<feature type="signal peptide" evidence="1">
    <location>
        <begin position="1"/>
        <end position="17"/>
    </location>
</feature>
<gene>
    <name evidence="2" type="ORF">A2519_14465</name>
</gene>
<dbReference type="InterPro" id="IPR026444">
    <property type="entry name" value="Secre_tail"/>
</dbReference>
<protein>
    <recommendedName>
        <fullName evidence="4">Secretion system C-terminal sorting domain-containing protein</fullName>
    </recommendedName>
</protein>
<proteinExistence type="predicted"/>
<accession>A0A1F7F773</accession>
<keyword evidence="1" id="KW-0732">Signal</keyword>
<feature type="chain" id="PRO_5009528470" description="Secretion system C-terminal sorting domain-containing protein" evidence="1">
    <location>
        <begin position="18"/>
        <end position="725"/>
    </location>
</feature>
<evidence type="ECO:0000256" key="1">
    <source>
        <dbReference type="SAM" id="SignalP"/>
    </source>
</evidence>
<evidence type="ECO:0000313" key="2">
    <source>
        <dbReference type="EMBL" id="OGK02418.1"/>
    </source>
</evidence>
<evidence type="ECO:0008006" key="4">
    <source>
        <dbReference type="Google" id="ProtNLM"/>
    </source>
</evidence>
<reference evidence="2 3" key="1">
    <citation type="journal article" date="2016" name="Nat. Commun.">
        <title>Thousands of microbial genomes shed light on interconnected biogeochemical processes in an aquifer system.</title>
        <authorList>
            <person name="Anantharaman K."/>
            <person name="Brown C.T."/>
            <person name="Hug L.A."/>
            <person name="Sharon I."/>
            <person name="Castelle C.J."/>
            <person name="Probst A.J."/>
            <person name="Thomas B.C."/>
            <person name="Singh A."/>
            <person name="Wilkins M.J."/>
            <person name="Karaoz U."/>
            <person name="Brodie E.L."/>
            <person name="Williams K.H."/>
            <person name="Hubbard S.S."/>
            <person name="Banfield J.F."/>
        </authorList>
    </citation>
    <scope>NUCLEOTIDE SEQUENCE [LARGE SCALE GENOMIC DNA]</scope>
</reference>
<sequence length="725" mass="80471">MKAFFLLMVFACVAAFAAVPTDMAGLFRSGQVFITWSEVTSGELYVIYRTTAPMTTGDLVQANKRYEVIQGSAGNKHLKMLTLAQDIGSGWPSITPPCSLYRNVINPLDPANSGMAQEVPSGTGMIVFTTHEAGSYYYAVTAVVGGVEDKTIGAGNVIGPIAETVADPMPVLIWQGTAKTARIYLQYTDVDSCNPTLTNTYAWPYWVGVKENYNTTTDRLDMQVRLEGYPGGMSYCRNSAEWNPDGMEVKPHECGCWWYGYSQTWQFDSSRANYGNSEYVGTPNVGPVGNFVQARIMNFLKWMIYGEQYYGSRLDSNRIWLFGGSMGGGGTHLFLQSYPHFFAYGTCDVGPTNYFEAGPWTWLQDCQKKWGMYNDNNMTVTFSGWGSEWLRDNFTGLTVHEWLNMEHFMGANRAIDRPFLATAHGVEDGSVTWPQQGRAYYDSLNSAKQGWCGGLDPGGHGCCATQMTSNHNMHEIRRNESYPAFSNVHKNPPLPMPAAGPISAKMHYNRHLMWSTPHFRVGGYQNQVDETNRYEIVLASYRVRYDMPLVGDDTADVTPRRLQNFVVLPGEEYIIRNTAVSDTNTVYQKDTVTSDADGLVTAEDFIIKAGDQSTGGCRLILVPVNPVSIAEKSVTDAGTSMECSPNPFNPETRITVRGIQDTRGSAEALIRMYHVDGKCVYAVRALRSQLATGLTWNASHLPSGLYVVVVRTGNRAMTKRVTLLR</sequence>
<dbReference type="AlphaFoldDB" id="A0A1F7F773"/>
<dbReference type="NCBIfam" id="TIGR04183">
    <property type="entry name" value="Por_Secre_tail"/>
    <property type="match status" value="1"/>
</dbReference>
<name>A0A1F7F773_UNCRA</name>